<gene>
    <name evidence="1" type="ORF">L6452_34018</name>
</gene>
<name>A0ACB8YHP1_ARCLA</name>
<reference evidence="2" key="1">
    <citation type="journal article" date="2022" name="Mol. Ecol. Resour.">
        <title>The genomes of chicory, endive, great burdock and yacon provide insights into Asteraceae palaeo-polyploidization history and plant inulin production.</title>
        <authorList>
            <person name="Fan W."/>
            <person name="Wang S."/>
            <person name="Wang H."/>
            <person name="Wang A."/>
            <person name="Jiang F."/>
            <person name="Liu H."/>
            <person name="Zhao H."/>
            <person name="Xu D."/>
            <person name="Zhang Y."/>
        </authorList>
    </citation>
    <scope>NUCLEOTIDE SEQUENCE [LARGE SCALE GENOMIC DNA]</scope>
    <source>
        <strain evidence="2">cv. Niubang</strain>
    </source>
</reference>
<proteinExistence type="predicted"/>
<evidence type="ECO:0000313" key="1">
    <source>
        <dbReference type="EMBL" id="KAI3684792.1"/>
    </source>
</evidence>
<keyword evidence="2" id="KW-1185">Reference proteome</keyword>
<organism evidence="1 2">
    <name type="scientific">Arctium lappa</name>
    <name type="common">Greater burdock</name>
    <name type="synonym">Lappa major</name>
    <dbReference type="NCBI Taxonomy" id="4217"/>
    <lineage>
        <taxon>Eukaryota</taxon>
        <taxon>Viridiplantae</taxon>
        <taxon>Streptophyta</taxon>
        <taxon>Embryophyta</taxon>
        <taxon>Tracheophyta</taxon>
        <taxon>Spermatophyta</taxon>
        <taxon>Magnoliopsida</taxon>
        <taxon>eudicotyledons</taxon>
        <taxon>Gunneridae</taxon>
        <taxon>Pentapetalae</taxon>
        <taxon>asterids</taxon>
        <taxon>campanulids</taxon>
        <taxon>Asterales</taxon>
        <taxon>Asteraceae</taxon>
        <taxon>Carduoideae</taxon>
        <taxon>Cardueae</taxon>
        <taxon>Arctiinae</taxon>
        <taxon>Arctium</taxon>
    </lineage>
</organism>
<dbReference type="Proteomes" id="UP001055879">
    <property type="component" value="Linkage Group LG12"/>
</dbReference>
<reference evidence="1 2" key="2">
    <citation type="journal article" date="2022" name="Mol. Ecol. Resour.">
        <title>The genomes of chicory, endive, great burdock and yacon provide insights into Asteraceae paleo-polyploidization history and plant inulin production.</title>
        <authorList>
            <person name="Fan W."/>
            <person name="Wang S."/>
            <person name="Wang H."/>
            <person name="Wang A."/>
            <person name="Jiang F."/>
            <person name="Liu H."/>
            <person name="Zhao H."/>
            <person name="Xu D."/>
            <person name="Zhang Y."/>
        </authorList>
    </citation>
    <scope>NUCLEOTIDE SEQUENCE [LARGE SCALE GENOMIC DNA]</scope>
    <source>
        <strain evidence="2">cv. Niubang</strain>
    </source>
</reference>
<accession>A0ACB8YHP1</accession>
<comment type="caution">
    <text evidence="1">The sequence shown here is derived from an EMBL/GenBank/DDBJ whole genome shotgun (WGS) entry which is preliminary data.</text>
</comment>
<sequence length="74" mass="8476">MRPTSSPSPLSSLPLKSLFPLIASTPYPQSIPTIIRRSIHSSDHLCDSSSLPNLTPHRPISIWIFFNFFLWQWL</sequence>
<protein>
    <submittedName>
        <fullName evidence="1">Uncharacterized protein</fullName>
    </submittedName>
</protein>
<dbReference type="EMBL" id="CM042058">
    <property type="protein sequence ID" value="KAI3684792.1"/>
    <property type="molecule type" value="Genomic_DNA"/>
</dbReference>
<evidence type="ECO:0000313" key="2">
    <source>
        <dbReference type="Proteomes" id="UP001055879"/>
    </source>
</evidence>